<evidence type="ECO:0000256" key="7">
    <source>
        <dbReference type="ARBA" id="ARBA00023288"/>
    </source>
</evidence>
<organism evidence="12">
    <name type="scientific">Trypanosoma brucei</name>
    <dbReference type="NCBI Taxonomy" id="5691"/>
    <lineage>
        <taxon>Eukaryota</taxon>
        <taxon>Discoba</taxon>
        <taxon>Euglenozoa</taxon>
        <taxon>Kinetoplastea</taxon>
        <taxon>Metakinetoplastina</taxon>
        <taxon>Trypanosomatida</taxon>
        <taxon>Trypanosomatidae</taxon>
        <taxon>Trypanosoma</taxon>
    </lineage>
</organism>
<keyword evidence="3" id="KW-1003">Cell membrane</keyword>
<feature type="domain" description="Trypanosome variant surface glycoprotein C-terminal" evidence="11">
    <location>
        <begin position="385"/>
        <end position="496"/>
    </location>
</feature>
<comment type="subcellular location">
    <subcellularLocation>
        <location evidence="2">Cell membrane</location>
        <topology evidence="2">Lipid-anchor</topology>
        <topology evidence="2">GPI-anchor</topology>
    </subcellularLocation>
</comment>
<keyword evidence="7" id="KW-0449">Lipoprotein</keyword>
<keyword evidence="4" id="KW-0336">GPI-anchor</keyword>
<evidence type="ECO:0000256" key="8">
    <source>
        <dbReference type="SAM" id="MobiDB-lite"/>
    </source>
</evidence>
<evidence type="ECO:0000256" key="4">
    <source>
        <dbReference type="ARBA" id="ARBA00022622"/>
    </source>
</evidence>
<keyword evidence="5" id="KW-0472">Membrane</keyword>
<dbReference type="SUPFAM" id="SSF58087">
    <property type="entry name" value="Variant surface glycoprotein (N-terminal domain)"/>
    <property type="match status" value="1"/>
</dbReference>
<evidence type="ECO:0000256" key="1">
    <source>
        <dbReference type="ARBA" id="ARBA00002523"/>
    </source>
</evidence>
<evidence type="ECO:0000256" key="6">
    <source>
        <dbReference type="ARBA" id="ARBA00023180"/>
    </source>
</evidence>
<evidence type="ECO:0000256" key="3">
    <source>
        <dbReference type="ARBA" id="ARBA00022475"/>
    </source>
</evidence>
<dbReference type="AlphaFoldDB" id="M4TDX9"/>
<evidence type="ECO:0000256" key="2">
    <source>
        <dbReference type="ARBA" id="ARBA00004609"/>
    </source>
</evidence>
<dbReference type="VEuPathDB" id="TriTrypDB:Tb427_000295900"/>
<reference evidence="12" key="2">
    <citation type="journal article" date="2014" name="Mol. Biochem. Parasitol.">
        <title>Capturing the variant surface glycoprotein repertoire (the VSGnome) of Trypanosoma brucei Lister 427.</title>
        <authorList>
            <person name="Cross G.A."/>
            <person name="Kim H.S."/>
            <person name="Wickstead B."/>
        </authorList>
    </citation>
    <scope>NUCLEOTIDE SEQUENCE</scope>
    <source>
        <strain evidence="12">Lister 427</strain>
    </source>
</reference>
<evidence type="ECO:0000313" key="12">
    <source>
        <dbReference type="EMBL" id="AGH61260.1"/>
    </source>
</evidence>
<dbReference type="VEuPathDB" id="TriTrypDB:Tb11.v5.0754"/>
<dbReference type="Gene3D" id="1.10.470.10">
    <property type="entry name" value="Variant Surface Glycoprotein, subunit A, domain 2"/>
    <property type="match status" value="1"/>
</dbReference>
<accession>M4TDX9</accession>
<evidence type="ECO:0000256" key="5">
    <source>
        <dbReference type="ARBA" id="ARBA00023136"/>
    </source>
</evidence>
<dbReference type="GO" id="GO:0005886">
    <property type="term" value="C:plasma membrane"/>
    <property type="evidence" value="ECO:0007669"/>
    <property type="project" value="UniProtKB-SubCell"/>
</dbReference>
<proteinExistence type="predicted"/>
<evidence type="ECO:0000259" key="11">
    <source>
        <dbReference type="Pfam" id="PF10659"/>
    </source>
</evidence>
<sequence length="523" mass="56236">MAVAKVLAIAFAVLFLTVILQKSSATHMGVLKADLDKACDLAIELKDTSAHVQFMLNKQSSDAGHLRDLAEDLEALAQNATAATRTWIVKLAVLTRNQERMTRHVIATRTLAGIKVVAKSATYAGRIDETAKLLLQPKTGSTSMCVSNAAAFGSSNPATANTIKCFSKANAEYDEPDEQPTKKALAVKAKFEAIKEGNAGVTSRGTHCIILHSGAGSGFGTTDAQISLMAGLIKQSTAAGTEPTWKGGHSNLATVGKPFADIETKLSIFNSQITSHEALNTAILKIAQDKDGEAEALEIPIGSLGNGQPETALTIPAAEVTSIKKLLFQYREKHEATPLETQRLNFFTKQLEINRTACEIGSKASAAKCQIKQNHTSKINCADFSQEKCEGDCKWDKKDGKCKLTEKAQQQAEKANQETGGTGGKNKDGKKCSDFKTQTECEAADGPKPAGKNKFCGWTGEDASGGDKGFKCRDSSFLLNKKFALSMVSAASVALLFKNKIFTPPFKKFSFAKLFCYLIYFYT</sequence>
<evidence type="ECO:0000259" key="10">
    <source>
        <dbReference type="Pfam" id="PF00913"/>
    </source>
</evidence>
<dbReference type="GO" id="GO:0098552">
    <property type="term" value="C:side of membrane"/>
    <property type="evidence" value="ECO:0007669"/>
    <property type="project" value="UniProtKB-KW"/>
</dbReference>
<keyword evidence="9" id="KW-0732">Signal</keyword>
<dbReference type="Pfam" id="PF00913">
    <property type="entry name" value="Trypan_glycop"/>
    <property type="match status" value="1"/>
</dbReference>
<reference evidence="12" key="1">
    <citation type="submission" date="2013-02" db="EMBL/GenBank/DDBJ databases">
        <authorList>
            <person name="Cross G.A.M."/>
            <person name="Kim H.-S."/>
            <person name="Wickstead B."/>
        </authorList>
    </citation>
    <scope>NUCLEOTIDE SEQUENCE</scope>
    <source>
        <strain evidence="12">Lister 427</strain>
    </source>
</reference>
<dbReference type="Gene3D" id="3.90.150.10">
    <property type="entry name" value="Variant Surface Glycoprotein, subunit A domain 1"/>
    <property type="match status" value="1"/>
</dbReference>
<feature type="chain" id="PRO_5004058460" evidence="9">
    <location>
        <begin position="26"/>
        <end position="523"/>
    </location>
</feature>
<keyword evidence="6" id="KW-0325">Glycoprotein</keyword>
<dbReference type="EMBL" id="KC613829">
    <property type="protein sequence ID" value="AGH61260.1"/>
    <property type="molecule type" value="Genomic_DNA"/>
</dbReference>
<feature type="domain" description="Trypanosome variant surface glycoprotein A-type N-terminal" evidence="10">
    <location>
        <begin position="13"/>
        <end position="242"/>
    </location>
</feature>
<name>M4TDX9_9TRYP</name>
<dbReference type="Pfam" id="PF10659">
    <property type="entry name" value="Trypan_glycop_C"/>
    <property type="match status" value="1"/>
</dbReference>
<dbReference type="GO" id="GO:0042783">
    <property type="term" value="P:symbiont-mediated evasion of host immune response"/>
    <property type="evidence" value="ECO:0007669"/>
    <property type="project" value="InterPro"/>
</dbReference>
<comment type="function">
    <text evidence="1">VSG forms a coat on the surface of the parasite. The trypanosome evades the immune response of the host by expressing a series of antigenically distinct VSGs from an estimated 1000 VSG genes.</text>
</comment>
<protein>
    <submittedName>
        <fullName evidence="12">Variant surface glycoprotein 807</fullName>
    </submittedName>
</protein>
<feature type="signal peptide" evidence="9">
    <location>
        <begin position="1"/>
        <end position="25"/>
    </location>
</feature>
<dbReference type="InterPro" id="IPR019609">
    <property type="entry name" value="Variant_surf_glycoprt_trypan_C"/>
</dbReference>
<feature type="region of interest" description="Disordered" evidence="8">
    <location>
        <begin position="412"/>
        <end position="431"/>
    </location>
</feature>
<dbReference type="InterPro" id="IPR001812">
    <property type="entry name" value="Trypano_VSG_A_N_dom"/>
</dbReference>
<evidence type="ECO:0000256" key="9">
    <source>
        <dbReference type="SAM" id="SignalP"/>
    </source>
</evidence>